<protein>
    <submittedName>
        <fullName evidence="1">Uncharacterized protein</fullName>
    </submittedName>
</protein>
<keyword evidence="2" id="KW-1185">Reference proteome</keyword>
<dbReference type="RefSeq" id="WP_184808305.1">
    <property type="nucleotide sequence ID" value="NZ_JACHJQ010000001.1"/>
</dbReference>
<reference evidence="1 2" key="1">
    <citation type="submission" date="2020-08" db="EMBL/GenBank/DDBJ databases">
        <title>Genomic Encyclopedia of Type Strains, Phase III (KMG-III): the genomes of soil and plant-associated and newly described type strains.</title>
        <authorList>
            <person name="Whitman W."/>
        </authorList>
    </citation>
    <scope>NUCLEOTIDE SEQUENCE [LARGE SCALE GENOMIC DNA]</scope>
    <source>
        <strain evidence="1 2">CECT 8960</strain>
    </source>
</reference>
<proteinExistence type="predicted"/>
<accession>A0A7W7PZA4</accession>
<comment type="caution">
    <text evidence="1">The sequence shown here is derived from an EMBL/GenBank/DDBJ whole genome shotgun (WGS) entry which is preliminary data.</text>
</comment>
<dbReference type="AlphaFoldDB" id="A0A7W7PZA4"/>
<evidence type="ECO:0000313" key="1">
    <source>
        <dbReference type="EMBL" id="MBB4903994.1"/>
    </source>
</evidence>
<dbReference type="Proteomes" id="UP000520767">
    <property type="component" value="Unassembled WGS sequence"/>
</dbReference>
<evidence type="ECO:0000313" key="2">
    <source>
        <dbReference type="Proteomes" id="UP000520767"/>
    </source>
</evidence>
<sequence length="69" mass="7609">MRDVVQVHITADLPIRSRTLAYADRVEIRLGKAFPVALIIDRPVLAQLSDALAAGRAELEQADKKKEQG</sequence>
<dbReference type="EMBL" id="JACHJQ010000001">
    <property type="protein sequence ID" value="MBB4903994.1"/>
    <property type="molecule type" value="Genomic_DNA"/>
</dbReference>
<name>A0A7W7PZA4_9PSEU</name>
<gene>
    <name evidence="1" type="ORF">FHR82_000204</name>
</gene>
<organism evidence="1 2">
    <name type="scientific">Actinophytocola algeriensis</name>
    <dbReference type="NCBI Taxonomy" id="1768010"/>
    <lineage>
        <taxon>Bacteria</taxon>
        <taxon>Bacillati</taxon>
        <taxon>Actinomycetota</taxon>
        <taxon>Actinomycetes</taxon>
        <taxon>Pseudonocardiales</taxon>
        <taxon>Pseudonocardiaceae</taxon>
    </lineage>
</organism>